<comment type="caution">
    <text evidence="3">The sequence shown here is derived from an EMBL/GenBank/DDBJ whole genome shotgun (WGS) entry which is preliminary data.</text>
</comment>
<sequence>MTEKIDNEAPTGDDVSDASAKANGSERGRDSTEASQLSLKDIIEQISCLNTELTASWVTFKEDLRREMRDDFAQFTMQMEQQLASTSLKLQEHDQKLDEAAARIDEQENWLAVANEALQQLLMEHKTLQEKLNDLESRSRRTNVRIYGVPEGALAPKPNSAAPPRSIVVNFLQYRVKETIIRNAWKKKIKIGDNTLSFDYDYT</sequence>
<organism evidence="3 4">
    <name type="scientific">Mugilogobius chulae</name>
    <name type="common">yellowstripe goby</name>
    <dbReference type="NCBI Taxonomy" id="88201"/>
    <lineage>
        <taxon>Eukaryota</taxon>
        <taxon>Metazoa</taxon>
        <taxon>Chordata</taxon>
        <taxon>Craniata</taxon>
        <taxon>Vertebrata</taxon>
        <taxon>Euteleostomi</taxon>
        <taxon>Actinopterygii</taxon>
        <taxon>Neopterygii</taxon>
        <taxon>Teleostei</taxon>
        <taxon>Neoteleostei</taxon>
        <taxon>Acanthomorphata</taxon>
        <taxon>Gobiaria</taxon>
        <taxon>Gobiiformes</taxon>
        <taxon>Gobioidei</taxon>
        <taxon>Gobiidae</taxon>
        <taxon>Gobionellinae</taxon>
        <taxon>Mugilogobius</taxon>
    </lineage>
</organism>
<keyword evidence="4" id="KW-1185">Reference proteome</keyword>
<protein>
    <submittedName>
        <fullName evidence="3">Uncharacterized protein</fullName>
    </submittedName>
</protein>
<evidence type="ECO:0000256" key="2">
    <source>
        <dbReference type="SAM" id="MobiDB-lite"/>
    </source>
</evidence>
<dbReference type="AlphaFoldDB" id="A0AAW0Q8M6"/>
<dbReference type="PANTHER" id="PTHR11505">
    <property type="entry name" value="L1 TRANSPOSABLE ELEMENT-RELATED"/>
    <property type="match status" value="1"/>
</dbReference>
<dbReference type="Proteomes" id="UP001460270">
    <property type="component" value="Unassembled WGS sequence"/>
</dbReference>
<evidence type="ECO:0000256" key="1">
    <source>
        <dbReference type="SAM" id="Coils"/>
    </source>
</evidence>
<feature type="region of interest" description="Disordered" evidence="2">
    <location>
        <begin position="1"/>
        <end position="34"/>
    </location>
</feature>
<proteinExistence type="predicted"/>
<dbReference type="EMBL" id="JBBPFD010000002">
    <property type="protein sequence ID" value="KAK7939081.1"/>
    <property type="molecule type" value="Genomic_DNA"/>
</dbReference>
<reference evidence="4" key="1">
    <citation type="submission" date="2024-04" db="EMBL/GenBank/DDBJ databases">
        <title>Salinicola lusitanus LLJ914,a marine bacterium isolated from the Okinawa Trough.</title>
        <authorList>
            <person name="Li J."/>
        </authorList>
    </citation>
    <scope>NUCLEOTIDE SEQUENCE [LARGE SCALE GENOMIC DNA]</scope>
</reference>
<dbReference type="InterPro" id="IPR004244">
    <property type="entry name" value="Transposase_22"/>
</dbReference>
<keyword evidence="1" id="KW-0175">Coiled coil</keyword>
<feature type="coiled-coil region" evidence="1">
    <location>
        <begin position="83"/>
        <end position="145"/>
    </location>
</feature>
<gene>
    <name evidence="3" type="ORF">WMY93_002407</name>
</gene>
<dbReference type="Gene3D" id="3.30.70.1820">
    <property type="entry name" value="L1 transposable element, RRM domain"/>
    <property type="match status" value="1"/>
</dbReference>
<evidence type="ECO:0000313" key="3">
    <source>
        <dbReference type="EMBL" id="KAK7939081.1"/>
    </source>
</evidence>
<accession>A0AAW0Q8M6</accession>
<evidence type="ECO:0000313" key="4">
    <source>
        <dbReference type="Proteomes" id="UP001460270"/>
    </source>
</evidence>
<name>A0AAW0Q8M6_9GOBI</name>